<dbReference type="SUPFAM" id="SSF88946">
    <property type="entry name" value="Sigma2 domain of RNA polymerase sigma factors"/>
    <property type="match status" value="1"/>
</dbReference>
<sequence length="317" mass="37558">MTSIEEKTQLFTEKSRELREEFSELILEFREDLWRYCRYLTGSPWDGEDLFQETLIKAYGGIYQVWHPENPRSYLYRVATNTWIDHCRREKRIIGTLEEVDEPSEEFIDSLDIEQALEHLIILFTPRQVSVFLLVKVFQFRAEEVAGIVKTTRGAIYSTIRRIEKRLRKEDLSQKQTVQHQNYEEETQNKVIKTYMKALNNGDLHALFDLVSDHLHHEASLGFQEFSKESMRKGSMQHGLPKYRAEQHWLWGKLVIVKVADSDNGPLIHDIQYQEVENEKIVFHRSYYFRKEFIVAAAKELGLAPQLDKFPIGWDKK</sequence>
<comment type="similarity">
    <text evidence="1">Belongs to the sigma-70 factor family. ECF subfamily.</text>
</comment>
<dbReference type="Gene3D" id="1.10.1740.10">
    <property type="match status" value="1"/>
</dbReference>
<evidence type="ECO:0000256" key="3">
    <source>
        <dbReference type="ARBA" id="ARBA00023082"/>
    </source>
</evidence>
<keyword evidence="4" id="KW-0238">DNA-binding</keyword>
<keyword evidence="3" id="KW-0731">Sigma factor</keyword>
<dbReference type="SUPFAM" id="SSF54427">
    <property type="entry name" value="NTF2-like"/>
    <property type="match status" value="1"/>
</dbReference>
<evidence type="ECO:0000256" key="1">
    <source>
        <dbReference type="ARBA" id="ARBA00010641"/>
    </source>
</evidence>
<dbReference type="InterPro" id="IPR013324">
    <property type="entry name" value="RNA_pol_sigma_r3/r4-like"/>
</dbReference>
<dbReference type="InterPro" id="IPR039425">
    <property type="entry name" value="RNA_pol_sigma-70-like"/>
</dbReference>
<dbReference type="InterPro" id="IPR007627">
    <property type="entry name" value="RNA_pol_sigma70_r2"/>
</dbReference>
<dbReference type="Pfam" id="PF04542">
    <property type="entry name" value="Sigma70_r2"/>
    <property type="match status" value="1"/>
</dbReference>
<reference evidence="7 8" key="1">
    <citation type="submission" date="2024-05" db="EMBL/GenBank/DDBJ databases">
        <authorList>
            <person name="Haq I."/>
            <person name="Ullah Z."/>
            <person name="Ahmad R."/>
            <person name="Li M."/>
            <person name="Tong Y."/>
        </authorList>
    </citation>
    <scope>NUCLEOTIDE SEQUENCE [LARGE SCALE GENOMIC DNA]</scope>
    <source>
        <strain evidence="7 8">16A2E</strain>
    </source>
</reference>
<accession>A0ABU9XH10</accession>
<dbReference type="EMBL" id="JBDIML010000003">
    <property type="protein sequence ID" value="MEN2767557.1"/>
    <property type="molecule type" value="Genomic_DNA"/>
</dbReference>
<gene>
    <name evidence="7" type="ORF">ABC228_10190</name>
</gene>
<evidence type="ECO:0000259" key="6">
    <source>
        <dbReference type="Pfam" id="PF04542"/>
    </source>
</evidence>
<keyword evidence="8" id="KW-1185">Reference proteome</keyword>
<dbReference type="Gene3D" id="1.10.10.10">
    <property type="entry name" value="Winged helix-like DNA-binding domain superfamily/Winged helix DNA-binding domain"/>
    <property type="match status" value="1"/>
</dbReference>
<dbReference type="SUPFAM" id="SSF88659">
    <property type="entry name" value="Sigma3 and sigma4 domains of RNA polymerase sigma factors"/>
    <property type="match status" value="1"/>
</dbReference>
<proteinExistence type="inferred from homology"/>
<organism evidence="7 8">
    <name type="scientific">Ornithinibacillus xuwenensis</name>
    <dbReference type="NCBI Taxonomy" id="3144668"/>
    <lineage>
        <taxon>Bacteria</taxon>
        <taxon>Bacillati</taxon>
        <taxon>Bacillota</taxon>
        <taxon>Bacilli</taxon>
        <taxon>Bacillales</taxon>
        <taxon>Bacillaceae</taxon>
        <taxon>Ornithinibacillus</taxon>
    </lineage>
</organism>
<dbReference type="Proteomes" id="UP001444625">
    <property type="component" value="Unassembled WGS sequence"/>
</dbReference>
<evidence type="ECO:0000256" key="5">
    <source>
        <dbReference type="ARBA" id="ARBA00023163"/>
    </source>
</evidence>
<comment type="caution">
    <text evidence="7">The sequence shown here is derived from an EMBL/GenBank/DDBJ whole genome shotgun (WGS) entry which is preliminary data.</text>
</comment>
<dbReference type="InterPro" id="IPR036388">
    <property type="entry name" value="WH-like_DNA-bd_sf"/>
</dbReference>
<evidence type="ECO:0000313" key="7">
    <source>
        <dbReference type="EMBL" id="MEN2767557.1"/>
    </source>
</evidence>
<dbReference type="InterPro" id="IPR032710">
    <property type="entry name" value="NTF2-like_dom_sf"/>
</dbReference>
<keyword evidence="5" id="KW-0804">Transcription</keyword>
<dbReference type="NCBIfam" id="TIGR02937">
    <property type="entry name" value="sigma70-ECF"/>
    <property type="match status" value="1"/>
</dbReference>
<dbReference type="PANTHER" id="PTHR43133">
    <property type="entry name" value="RNA POLYMERASE ECF-TYPE SIGMA FACTO"/>
    <property type="match status" value="1"/>
</dbReference>
<evidence type="ECO:0000313" key="8">
    <source>
        <dbReference type="Proteomes" id="UP001444625"/>
    </source>
</evidence>
<dbReference type="PANTHER" id="PTHR43133:SF8">
    <property type="entry name" value="RNA POLYMERASE SIGMA FACTOR HI_1459-RELATED"/>
    <property type="match status" value="1"/>
</dbReference>
<keyword evidence="2" id="KW-0805">Transcription regulation</keyword>
<dbReference type="InterPro" id="IPR013325">
    <property type="entry name" value="RNA_pol_sigma_r2"/>
</dbReference>
<dbReference type="InterPro" id="IPR014284">
    <property type="entry name" value="RNA_pol_sigma-70_dom"/>
</dbReference>
<feature type="domain" description="RNA polymerase sigma-70 region 2" evidence="6">
    <location>
        <begin position="25"/>
        <end position="92"/>
    </location>
</feature>
<protein>
    <submittedName>
        <fullName evidence="7">RNA polymerase sigma factor</fullName>
    </submittedName>
</protein>
<evidence type="ECO:0000256" key="2">
    <source>
        <dbReference type="ARBA" id="ARBA00023015"/>
    </source>
</evidence>
<evidence type="ECO:0000256" key="4">
    <source>
        <dbReference type="ARBA" id="ARBA00023125"/>
    </source>
</evidence>
<dbReference type="RefSeq" id="WP_345825028.1">
    <property type="nucleotide sequence ID" value="NZ_JBDIML010000003.1"/>
</dbReference>
<name>A0ABU9XH10_9BACI</name>